<dbReference type="AlphaFoldDB" id="A0AAV6Y1U8"/>
<evidence type="ECO:0000256" key="9">
    <source>
        <dbReference type="ARBA" id="ARBA00023033"/>
    </source>
</evidence>
<keyword evidence="6" id="KW-1133">Transmembrane helix</keyword>
<protein>
    <recommendedName>
        <fullName evidence="15">Cytochrome P450</fullName>
    </recommendedName>
</protein>
<dbReference type="PROSITE" id="PS00086">
    <property type="entry name" value="CYTOCHROME_P450"/>
    <property type="match status" value="1"/>
</dbReference>
<keyword evidence="9 12" id="KW-0503">Monooxygenase</keyword>
<comment type="cofactor">
    <cofactor evidence="11">
        <name>heme</name>
        <dbReference type="ChEBI" id="CHEBI:30413"/>
    </cofactor>
</comment>
<dbReference type="Gene3D" id="1.10.630.10">
    <property type="entry name" value="Cytochrome P450"/>
    <property type="match status" value="1"/>
</dbReference>
<dbReference type="PRINTS" id="PR00463">
    <property type="entry name" value="EP450I"/>
</dbReference>
<dbReference type="PANTHER" id="PTHR47950:SF4">
    <property type="entry name" value="GERANIOL 8-HYDROXYLASE-LIKE"/>
    <property type="match status" value="1"/>
</dbReference>
<name>A0AAV6Y1U8_9LAMI</name>
<dbReference type="PANTHER" id="PTHR47950">
    <property type="entry name" value="CYTOCHROME P450, FAMILY 76, SUBFAMILY C, POLYPEPTIDE 5-RELATED"/>
    <property type="match status" value="1"/>
</dbReference>
<keyword evidence="14" id="KW-1185">Reference proteome</keyword>
<reference evidence="13" key="1">
    <citation type="submission" date="2019-10" db="EMBL/GenBank/DDBJ databases">
        <authorList>
            <person name="Zhang R."/>
            <person name="Pan Y."/>
            <person name="Wang J."/>
            <person name="Ma R."/>
            <person name="Yu S."/>
        </authorList>
    </citation>
    <scope>NUCLEOTIDE SEQUENCE</scope>
    <source>
        <strain evidence="13">LA-IB0</strain>
        <tissue evidence="13">Leaf</tissue>
    </source>
</reference>
<proteinExistence type="inferred from homology"/>
<feature type="binding site" description="axial binding residue" evidence="11">
    <location>
        <position position="437"/>
    </location>
    <ligand>
        <name>heme</name>
        <dbReference type="ChEBI" id="CHEBI:30413"/>
    </ligand>
    <ligandPart>
        <name>Fe</name>
        <dbReference type="ChEBI" id="CHEBI:18248"/>
    </ligandPart>
</feature>
<evidence type="ECO:0000256" key="1">
    <source>
        <dbReference type="ARBA" id="ARBA00004167"/>
    </source>
</evidence>
<keyword evidence="3 11" id="KW-0349">Heme</keyword>
<keyword evidence="8 11" id="KW-0408">Iron</keyword>
<dbReference type="Proteomes" id="UP000826271">
    <property type="component" value="Unassembled WGS sequence"/>
</dbReference>
<evidence type="ECO:0000256" key="6">
    <source>
        <dbReference type="ARBA" id="ARBA00022989"/>
    </source>
</evidence>
<organism evidence="13 14">
    <name type="scientific">Buddleja alternifolia</name>
    <dbReference type="NCBI Taxonomy" id="168488"/>
    <lineage>
        <taxon>Eukaryota</taxon>
        <taxon>Viridiplantae</taxon>
        <taxon>Streptophyta</taxon>
        <taxon>Embryophyta</taxon>
        <taxon>Tracheophyta</taxon>
        <taxon>Spermatophyta</taxon>
        <taxon>Magnoliopsida</taxon>
        <taxon>eudicotyledons</taxon>
        <taxon>Gunneridae</taxon>
        <taxon>Pentapetalae</taxon>
        <taxon>asterids</taxon>
        <taxon>lamiids</taxon>
        <taxon>Lamiales</taxon>
        <taxon>Scrophulariaceae</taxon>
        <taxon>Buddlejeae</taxon>
        <taxon>Buddleja</taxon>
    </lineage>
</organism>
<evidence type="ECO:0000256" key="4">
    <source>
        <dbReference type="ARBA" id="ARBA00022692"/>
    </source>
</evidence>
<keyword evidence="7 12" id="KW-0560">Oxidoreductase</keyword>
<keyword evidence="4" id="KW-0812">Transmembrane</keyword>
<comment type="subcellular location">
    <subcellularLocation>
        <location evidence="1">Membrane</location>
        <topology evidence="1">Single-pass membrane protein</topology>
    </subcellularLocation>
</comment>
<dbReference type="GO" id="GO:0005506">
    <property type="term" value="F:iron ion binding"/>
    <property type="evidence" value="ECO:0007669"/>
    <property type="project" value="InterPro"/>
</dbReference>
<evidence type="ECO:0000256" key="10">
    <source>
        <dbReference type="ARBA" id="ARBA00023136"/>
    </source>
</evidence>
<keyword evidence="5 11" id="KW-0479">Metal-binding</keyword>
<evidence type="ECO:0000256" key="11">
    <source>
        <dbReference type="PIRSR" id="PIRSR602401-1"/>
    </source>
</evidence>
<dbReference type="InterPro" id="IPR036396">
    <property type="entry name" value="Cyt_P450_sf"/>
</dbReference>
<dbReference type="InterPro" id="IPR001128">
    <property type="entry name" value="Cyt_P450"/>
</dbReference>
<dbReference type="GO" id="GO:0020037">
    <property type="term" value="F:heme binding"/>
    <property type="evidence" value="ECO:0007669"/>
    <property type="project" value="InterPro"/>
</dbReference>
<evidence type="ECO:0000313" key="14">
    <source>
        <dbReference type="Proteomes" id="UP000826271"/>
    </source>
</evidence>
<dbReference type="GO" id="GO:0004497">
    <property type="term" value="F:monooxygenase activity"/>
    <property type="evidence" value="ECO:0007669"/>
    <property type="project" value="UniProtKB-KW"/>
</dbReference>
<comment type="caution">
    <text evidence="13">The sequence shown here is derived from an EMBL/GenBank/DDBJ whole genome shotgun (WGS) entry which is preliminary data.</text>
</comment>
<dbReference type="GO" id="GO:0016020">
    <property type="term" value="C:membrane"/>
    <property type="evidence" value="ECO:0007669"/>
    <property type="project" value="UniProtKB-SubCell"/>
</dbReference>
<evidence type="ECO:0000313" key="13">
    <source>
        <dbReference type="EMBL" id="KAG8388764.1"/>
    </source>
</evidence>
<evidence type="ECO:0000256" key="2">
    <source>
        <dbReference type="ARBA" id="ARBA00010617"/>
    </source>
</evidence>
<evidence type="ECO:0000256" key="12">
    <source>
        <dbReference type="RuleBase" id="RU000461"/>
    </source>
</evidence>
<dbReference type="SUPFAM" id="SSF48264">
    <property type="entry name" value="Cytochrome P450"/>
    <property type="match status" value="1"/>
</dbReference>
<dbReference type="Pfam" id="PF00067">
    <property type="entry name" value="p450"/>
    <property type="match status" value="1"/>
</dbReference>
<gene>
    <name evidence="13" type="ORF">BUALT_Bualt02G0159200</name>
</gene>
<dbReference type="EMBL" id="WHWC01000002">
    <property type="protein sequence ID" value="KAG8388764.1"/>
    <property type="molecule type" value="Genomic_DNA"/>
</dbReference>
<dbReference type="InterPro" id="IPR002401">
    <property type="entry name" value="Cyt_P450_E_grp-I"/>
</dbReference>
<dbReference type="CDD" id="cd11073">
    <property type="entry name" value="CYP76-like"/>
    <property type="match status" value="1"/>
</dbReference>
<evidence type="ECO:0008006" key="15">
    <source>
        <dbReference type="Google" id="ProtNLM"/>
    </source>
</evidence>
<evidence type="ECO:0000256" key="8">
    <source>
        <dbReference type="ARBA" id="ARBA00023004"/>
    </source>
</evidence>
<comment type="similarity">
    <text evidence="2 12">Belongs to the cytochrome P450 family.</text>
</comment>
<evidence type="ECO:0000256" key="5">
    <source>
        <dbReference type="ARBA" id="ARBA00022723"/>
    </source>
</evidence>
<keyword evidence="10" id="KW-0472">Membrane</keyword>
<dbReference type="PRINTS" id="PR00385">
    <property type="entry name" value="P450"/>
</dbReference>
<dbReference type="GO" id="GO:0016705">
    <property type="term" value="F:oxidoreductase activity, acting on paired donors, with incorporation or reduction of molecular oxygen"/>
    <property type="evidence" value="ECO:0007669"/>
    <property type="project" value="InterPro"/>
</dbReference>
<evidence type="ECO:0000256" key="3">
    <source>
        <dbReference type="ARBA" id="ARBA00022617"/>
    </source>
</evidence>
<dbReference type="InterPro" id="IPR017972">
    <property type="entry name" value="Cyt_P450_CS"/>
</dbReference>
<sequence>MDFVTMLLVLPFVFLTGFYVLRSKNSKLPPGPYPFPIIGNLLQLGRNPHISLAKLSKTYGPLMYLKLGSLKTIVVSSPDMAKEVLQKHDQAFTGRFIPVAAEALDHHKLCIAYLPVGNEWRKYRKICREQMFSTSRLDASQGLRQEKLEKLCEYVRKCAVSGRVVNIGEAAYTTTLNLMSATLFSTEFAQFDSDAVQEMKLVIGGYLRVIAIPNLADFFPALKMIDPQGIKKESEIYTAKMLSMLDDIINQRVKSRDDDHSSRNDDLLEVLLNPTQGNDDYDLTREDIKHFLTDLLIGGTDTSADLVEWGMTELLRNPNKMSKAKDELRVVIGENNRIKESDISRLPYLQAVMKENLRLHPVVPLLVPKKTEVDVEINGYMIPKNAQLVINAWAIGKDPSIWSNSDSFEPERFLNNKIDYKGQDFELIPFGSGRRICPGLPLASRMSHLMLASLIHNFNWKLEPGVKPEELDTNEKFGLTLHKVVPLKAVPIIL</sequence>
<evidence type="ECO:0000256" key="7">
    <source>
        <dbReference type="ARBA" id="ARBA00023002"/>
    </source>
</evidence>
<dbReference type="FunFam" id="1.10.630.10:FF:000007">
    <property type="entry name" value="Cytochrome P450 76C4"/>
    <property type="match status" value="1"/>
</dbReference>
<accession>A0AAV6Y1U8</accession>